<dbReference type="GO" id="GO:0044781">
    <property type="term" value="P:bacterial-type flagellum organization"/>
    <property type="evidence" value="ECO:0007669"/>
    <property type="project" value="UniProtKB-KW"/>
</dbReference>
<dbReference type="InterPro" id="IPR008622">
    <property type="entry name" value="FliT"/>
</dbReference>
<keyword evidence="2" id="KW-0963">Cytoplasm</keyword>
<name>A0A975SLA5_9RHOO</name>
<keyword evidence="6" id="KW-0969">Cilium</keyword>
<reference evidence="6" key="1">
    <citation type="submission" date="2020-11" db="EMBL/GenBank/DDBJ databases">
        <title>Azospira inquinata sp. nov.</title>
        <authorList>
            <person name="Moe W.M."/>
            <person name="Mikes M.C."/>
        </authorList>
    </citation>
    <scope>NUCLEOTIDE SEQUENCE</scope>
    <source>
        <strain evidence="6">Azo-3</strain>
    </source>
</reference>
<comment type="subcellular location">
    <subcellularLocation>
        <location evidence="1">Cytoplasm</location>
        <location evidence="1">Cytosol</location>
    </subcellularLocation>
</comment>
<evidence type="ECO:0000313" key="7">
    <source>
        <dbReference type="Proteomes" id="UP000683428"/>
    </source>
</evidence>
<keyword evidence="6" id="KW-0282">Flagellum</keyword>
<proteinExistence type="predicted"/>
<dbReference type="Pfam" id="PF05400">
    <property type="entry name" value="FliT"/>
    <property type="match status" value="1"/>
</dbReference>
<keyword evidence="7" id="KW-1185">Reference proteome</keyword>
<evidence type="ECO:0000256" key="2">
    <source>
        <dbReference type="ARBA" id="ARBA00022490"/>
    </source>
</evidence>
<dbReference type="AlphaFoldDB" id="A0A975SLA5"/>
<evidence type="ECO:0000256" key="1">
    <source>
        <dbReference type="ARBA" id="ARBA00004514"/>
    </source>
</evidence>
<evidence type="ECO:0000256" key="5">
    <source>
        <dbReference type="ARBA" id="ARBA00093797"/>
    </source>
</evidence>
<protein>
    <recommendedName>
        <fullName evidence="5">Flagellar protein FliT</fullName>
    </recommendedName>
</protein>
<sequence length="115" mass="12869">MPEDKPNGQSQVNQLIGELAILSRNMHAQATQGNWDGLLQEESRRRAGLARLTTLLGSQGGQSDQLSPEARQVLAHMVRLDEETQKLVLAQRNDLERRLNSINNTHSLAKAYHSF</sequence>
<evidence type="ECO:0000313" key="6">
    <source>
        <dbReference type="EMBL" id="QWT48429.1"/>
    </source>
</evidence>
<keyword evidence="3" id="KW-1005">Bacterial flagellum biogenesis</keyword>
<dbReference type="RefSeq" id="WP_216129036.1">
    <property type="nucleotide sequence ID" value="NZ_CP064782.1"/>
</dbReference>
<evidence type="ECO:0000256" key="3">
    <source>
        <dbReference type="ARBA" id="ARBA00022795"/>
    </source>
</evidence>
<gene>
    <name evidence="6" type="ORF">Azoinq_11260</name>
</gene>
<dbReference type="KEGG" id="aiq:Azoinq_11260"/>
<dbReference type="EMBL" id="CP064782">
    <property type="protein sequence ID" value="QWT48429.1"/>
    <property type="molecule type" value="Genomic_DNA"/>
</dbReference>
<keyword evidence="4" id="KW-0143">Chaperone</keyword>
<dbReference type="Proteomes" id="UP000683428">
    <property type="component" value="Chromosome"/>
</dbReference>
<accession>A0A975SLA5</accession>
<keyword evidence="6" id="KW-0966">Cell projection</keyword>
<evidence type="ECO:0000256" key="4">
    <source>
        <dbReference type="ARBA" id="ARBA00023186"/>
    </source>
</evidence>
<organism evidence="6 7">
    <name type="scientific">Azospira inquinata</name>
    <dbReference type="NCBI Taxonomy" id="2785627"/>
    <lineage>
        <taxon>Bacteria</taxon>
        <taxon>Pseudomonadati</taxon>
        <taxon>Pseudomonadota</taxon>
        <taxon>Betaproteobacteria</taxon>
        <taxon>Rhodocyclales</taxon>
        <taxon>Rhodocyclaceae</taxon>
        <taxon>Azospira</taxon>
    </lineage>
</organism>